<evidence type="ECO:0000256" key="2">
    <source>
        <dbReference type="ARBA" id="ARBA00023125"/>
    </source>
</evidence>
<comment type="caution">
    <text evidence="5">The sequence shown here is derived from an EMBL/GenBank/DDBJ whole genome shotgun (WGS) entry which is preliminary data.</text>
</comment>
<dbReference type="RefSeq" id="WP_344881358.1">
    <property type="nucleotide sequence ID" value="NZ_BAAAZP010000087.1"/>
</dbReference>
<evidence type="ECO:0000313" key="6">
    <source>
        <dbReference type="Proteomes" id="UP001500902"/>
    </source>
</evidence>
<dbReference type="PANTHER" id="PTHR43537:SF49">
    <property type="entry name" value="TRANSCRIPTIONAL REGULATORY PROTEIN"/>
    <property type="match status" value="1"/>
</dbReference>
<dbReference type="InterPro" id="IPR036390">
    <property type="entry name" value="WH_DNA-bd_sf"/>
</dbReference>
<dbReference type="Gene3D" id="1.10.10.10">
    <property type="entry name" value="Winged helix-like DNA-binding domain superfamily/Winged helix DNA-binding domain"/>
    <property type="match status" value="1"/>
</dbReference>
<name>A0ABP7C4F5_9ACTN</name>
<protein>
    <submittedName>
        <fullName evidence="5">GntR family transcriptional regulator</fullName>
    </submittedName>
</protein>
<dbReference type="Proteomes" id="UP001500902">
    <property type="component" value="Unassembled WGS sequence"/>
</dbReference>
<dbReference type="InterPro" id="IPR011711">
    <property type="entry name" value="GntR_C"/>
</dbReference>
<dbReference type="PANTHER" id="PTHR43537">
    <property type="entry name" value="TRANSCRIPTIONAL REGULATOR, GNTR FAMILY"/>
    <property type="match status" value="1"/>
</dbReference>
<dbReference type="SUPFAM" id="SSF48008">
    <property type="entry name" value="GntR ligand-binding domain-like"/>
    <property type="match status" value="1"/>
</dbReference>
<evidence type="ECO:0000256" key="1">
    <source>
        <dbReference type="ARBA" id="ARBA00023015"/>
    </source>
</evidence>
<gene>
    <name evidence="5" type="ORF">GCM10022224_045420</name>
</gene>
<keyword evidence="6" id="KW-1185">Reference proteome</keyword>
<organism evidence="5 6">
    <name type="scientific">Nonomuraea antimicrobica</name>
    <dbReference type="NCBI Taxonomy" id="561173"/>
    <lineage>
        <taxon>Bacteria</taxon>
        <taxon>Bacillati</taxon>
        <taxon>Actinomycetota</taxon>
        <taxon>Actinomycetes</taxon>
        <taxon>Streptosporangiales</taxon>
        <taxon>Streptosporangiaceae</taxon>
        <taxon>Nonomuraea</taxon>
    </lineage>
</organism>
<feature type="domain" description="HTH gntR-type" evidence="4">
    <location>
        <begin position="10"/>
        <end position="77"/>
    </location>
</feature>
<dbReference type="SUPFAM" id="SSF46785">
    <property type="entry name" value="Winged helix' DNA-binding domain"/>
    <property type="match status" value="1"/>
</dbReference>
<keyword evidence="2" id="KW-0238">DNA-binding</keyword>
<dbReference type="PROSITE" id="PS50949">
    <property type="entry name" value="HTH_GNTR"/>
    <property type="match status" value="1"/>
</dbReference>
<evidence type="ECO:0000259" key="4">
    <source>
        <dbReference type="PROSITE" id="PS50949"/>
    </source>
</evidence>
<dbReference type="Pfam" id="PF07729">
    <property type="entry name" value="FCD"/>
    <property type="match status" value="1"/>
</dbReference>
<dbReference type="Gene3D" id="1.20.120.530">
    <property type="entry name" value="GntR ligand-binding domain-like"/>
    <property type="match status" value="1"/>
</dbReference>
<dbReference type="InterPro" id="IPR000524">
    <property type="entry name" value="Tscrpt_reg_HTH_GntR"/>
</dbReference>
<dbReference type="SMART" id="SM00345">
    <property type="entry name" value="HTH_GNTR"/>
    <property type="match status" value="1"/>
</dbReference>
<dbReference type="InterPro" id="IPR008920">
    <property type="entry name" value="TF_FadR/GntR_C"/>
</dbReference>
<keyword evidence="3" id="KW-0804">Transcription</keyword>
<reference evidence="6" key="1">
    <citation type="journal article" date="2019" name="Int. J. Syst. Evol. Microbiol.">
        <title>The Global Catalogue of Microorganisms (GCM) 10K type strain sequencing project: providing services to taxonomists for standard genome sequencing and annotation.</title>
        <authorList>
            <consortium name="The Broad Institute Genomics Platform"/>
            <consortium name="The Broad Institute Genome Sequencing Center for Infectious Disease"/>
            <person name="Wu L."/>
            <person name="Ma J."/>
        </authorList>
    </citation>
    <scope>NUCLEOTIDE SEQUENCE [LARGE SCALE GENOMIC DNA]</scope>
    <source>
        <strain evidence="6">JCM 16904</strain>
    </source>
</reference>
<accession>A0ABP7C4F5</accession>
<keyword evidence="1" id="KW-0805">Transcription regulation</keyword>
<dbReference type="EMBL" id="BAAAZP010000087">
    <property type="protein sequence ID" value="GAA3676092.1"/>
    <property type="molecule type" value="Genomic_DNA"/>
</dbReference>
<proteinExistence type="predicted"/>
<dbReference type="SMART" id="SM00895">
    <property type="entry name" value="FCD"/>
    <property type="match status" value="1"/>
</dbReference>
<sequence>MSSSDPRPPLSKADYVYNVLLEEIRTARIPGGTALRAGEVAKRLGVSVTPVREALRRLEKDRLISYEAHHGATVVDLGDEALAEYYGLRSVVEGLGARLAAERITAEELAGLRELHAAMAADASQGRTERLGEQSRRFHLRIVDIGGPAFLGAHARSVRNSFPVPAEASLWLDETQVKAQLDAHESILAALESGDGEGAERIMIEHVRRAGEFRQHH</sequence>
<dbReference type="InterPro" id="IPR036388">
    <property type="entry name" value="WH-like_DNA-bd_sf"/>
</dbReference>
<dbReference type="Pfam" id="PF00392">
    <property type="entry name" value="GntR"/>
    <property type="match status" value="1"/>
</dbReference>
<evidence type="ECO:0000256" key="3">
    <source>
        <dbReference type="ARBA" id="ARBA00023163"/>
    </source>
</evidence>
<evidence type="ECO:0000313" key="5">
    <source>
        <dbReference type="EMBL" id="GAA3676092.1"/>
    </source>
</evidence>